<dbReference type="CDD" id="cd00054">
    <property type="entry name" value="EGF_CA"/>
    <property type="match status" value="1"/>
</dbReference>
<feature type="disulfide bond" evidence="2">
    <location>
        <begin position="157"/>
        <end position="166"/>
    </location>
</feature>
<reference evidence="5" key="3">
    <citation type="submission" date="2025-08" db="UniProtKB">
        <authorList>
            <consortium name="Ensembl"/>
        </authorList>
    </citation>
    <scope>IDENTIFICATION</scope>
</reference>
<dbReference type="Gene3D" id="3.10.100.10">
    <property type="entry name" value="Mannose-Binding Protein A, subunit A"/>
    <property type="match status" value="1"/>
</dbReference>
<sequence>GFNGRNCATESFYDGGNGCSIHINILPSQVKSYEEASIKCKSLKAKLAILKVNESLPITKQYQQFWTNSTSIWLGGKLTNASWNWADGSQIAGYNTSAMNGVCLSTNINGSWFSENCTKQLGFACEKRGDGVGLCTSSKCKNGGLCFESGCHFHCTCPSGHSGSLCETFSPTNSPGTGLNPLTYIIPIV</sequence>
<dbReference type="InParanoid" id="H2Y1M3"/>
<dbReference type="SUPFAM" id="SSF56436">
    <property type="entry name" value="C-type lectin-like"/>
    <property type="match status" value="1"/>
</dbReference>
<evidence type="ECO:0000259" key="4">
    <source>
        <dbReference type="PROSITE" id="PS50041"/>
    </source>
</evidence>
<dbReference type="SMART" id="SM00034">
    <property type="entry name" value="CLECT"/>
    <property type="match status" value="1"/>
</dbReference>
<name>H2Y1M3_CIOIN</name>
<evidence type="ECO:0000256" key="1">
    <source>
        <dbReference type="ARBA" id="ARBA00023157"/>
    </source>
</evidence>
<reference evidence="6" key="1">
    <citation type="journal article" date="2002" name="Science">
        <title>The draft genome of Ciona intestinalis: insights into chordate and vertebrate origins.</title>
        <authorList>
            <person name="Dehal P."/>
            <person name="Satou Y."/>
            <person name="Campbell R.K."/>
            <person name="Chapman J."/>
            <person name="Degnan B."/>
            <person name="De Tomaso A."/>
            <person name="Davidson B."/>
            <person name="Di Gregorio A."/>
            <person name="Gelpke M."/>
            <person name="Goodstein D.M."/>
            <person name="Harafuji N."/>
            <person name="Hastings K.E."/>
            <person name="Ho I."/>
            <person name="Hotta K."/>
            <person name="Huang W."/>
            <person name="Kawashima T."/>
            <person name="Lemaire P."/>
            <person name="Martinez D."/>
            <person name="Meinertzhagen I.A."/>
            <person name="Necula S."/>
            <person name="Nonaka M."/>
            <person name="Putnam N."/>
            <person name="Rash S."/>
            <person name="Saiga H."/>
            <person name="Satake M."/>
            <person name="Terry A."/>
            <person name="Yamada L."/>
            <person name="Wang H.G."/>
            <person name="Awazu S."/>
            <person name="Azumi K."/>
            <person name="Boore J."/>
            <person name="Branno M."/>
            <person name="Chin-Bow S."/>
            <person name="DeSantis R."/>
            <person name="Doyle S."/>
            <person name="Francino P."/>
            <person name="Keys D.N."/>
            <person name="Haga S."/>
            <person name="Hayashi H."/>
            <person name="Hino K."/>
            <person name="Imai K.S."/>
            <person name="Inaba K."/>
            <person name="Kano S."/>
            <person name="Kobayashi K."/>
            <person name="Kobayashi M."/>
            <person name="Lee B.I."/>
            <person name="Makabe K.W."/>
            <person name="Manohar C."/>
            <person name="Matassi G."/>
            <person name="Medina M."/>
            <person name="Mochizuki Y."/>
            <person name="Mount S."/>
            <person name="Morishita T."/>
            <person name="Miura S."/>
            <person name="Nakayama A."/>
            <person name="Nishizaka S."/>
            <person name="Nomoto H."/>
            <person name="Ohta F."/>
            <person name="Oishi K."/>
            <person name="Rigoutsos I."/>
            <person name="Sano M."/>
            <person name="Sasaki A."/>
            <person name="Sasakura Y."/>
            <person name="Shoguchi E."/>
            <person name="Shin-i T."/>
            <person name="Spagnuolo A."/>
            <person name="Stainier D."/>
            <person name="Suzuki M.M."/>
            <person name="Tassy O."/>
            <person name="Takatori N."/>
            <person name="Tokuoka M."/>
            <person name="Yagi K."/>
            <person name="Yoshizaki F."/>
            <person name="Wada S."/>
            <person name="Zhang C."/>
            <person name="Hyatt P.D."/>
            <person name="Larimer F."/>
            <person name="Detter C."/>
            <person name="Doggett N."/>
            <person name="Glavina T."/>
            <person name="Hawkins T."/>
            <person name="Richardson P."/>
            <person name="Lucas S."/>
            <person name="Kohara Y."/>
            <person name="Levine M."/>
            <person name="Satoh N."/>
            <person name="Rokhsar D.S."/>
        </authorList>
    </citation>
    <scope>NUCLEOTIDE SEQUENCE [LARGE SCALE GENOMIC DNA]</scope>
</reference>
<dbReference type="EMBL" id="EAAA01001903">
    <property type="status" value="NOT_ANNOTATED_CDS"/>
    <property type="molecule type" value="Genomic_DNA"/>
</dbReference>
<evidence type="ECO:0000313" key="6">
    <source>
        <dbReference type="Proteomes" id="UP000008144"/>
    </source>
</evidence>
<dbReference type="AlphaFoldDB" id="H2Y1M3"/>
<organism evidence="5 6">
    <name type="scientific">Ciona intestinalis</name>
    <name type="common">Transparent sea squirt</name>
    <name type="synonym">Ascidia intestinalis</name>
    <dbReference type="NCBI Taxonomy" id="7719"/>
    <lineage>
        <taxon>Eukaryota</taxon>
        <taxon>Metazoa</taxon>
        <taxon>Chordata</taxon>
        <taxon>Tunicata</taxon>
        <taxon>Ascidiacea</taxon>
        <taxon>Phlebobranchia</taxon>
        <taxon>Cionidae</taxon>
        <taxon>Ciona</taxon>
    </lineage>
</organism>
<dbReference type="PROSITE" id="PS00615">
    <property type="entry name" value="C_TYPE_LECTIN_1"/>
    <property type="match status" value="1"/>
</dbReference>
<keyword evidence="2" id="KW-0245">EGF-like domain</keyword>
<comment type="caution">
    <text evidence="2">Lacks conserved residue(s) required for the propagation of feature annotation.</text>
</comment>
<dbReference type="HOGENOM" id="CLU_1437463_0_0_1"/>
<feature type="domain" description="EGF-like" evidence="3">
    <location>
        <begin position="131"/>
        <end position="167"/>
    </location>
</feature>
<reference evidence="5" key="4">
    <citation type="submission" date="2025-09" db="UniProtKB">
        <authorList>
            <consortium name="Ensembl"/>
        </authorList>
    </citation>
    <scope>IDENTIFICATION</scope>
</reference>
<dbReference type="InterPro" id="IPR016186">
    <property type="entry name" value="C-type_lectin-like/link_sf"/>
</dbReference>
<dbReference type="InterPro" id="IPR016187">
    <property type="entry name" value="CTDL_fold"/>
</dbReference>
<evidence type="ECO:0008006" key="7">
    <source>
        <dbReference type="Google" id="ProtNLM"/>
    </source>
</evidence>
<dbReference type="Proteomes" id="UP000008144">
    <property type="component" value="Chromosome 4"/>
</dbReference>
<accession>H2Y1M3</accession>
<proteinExistence type="predicted"/>
<dbReference type="GeneTree" id="ENSGT00660000096960"/>
<evidence type="ECO:0000313" key="5">
    <source>
        <dbReference type="Ensembl" id="ENSCINP00000035807.1"/>
    </source>
</evidence>
<dbReference type="CDD" id="cd00037">
    <property type="entry name" value="CLECT"/>
    <property type="match status" value="1"/>
</dbReference>
<feature type="domain" description="C-type lectin" evidence="4">
    <location>
        <begin position="31"/>
        <end position="126"/>
    </location>
</feature>
<reference evidence="5" key="2">
    <citation type="journal article" date="2008" name="Genome Biol.">
        <title>Improved genome assembly and evidence-based global gene model set for the chordate Ciona intestinalis: new insight into intron and operon populations.</title>
        <authorList>
            <person name="Satou Y."/>
            <person name="Mineta K."/>
            <person name="Ogasawara M."/>
            <person name="Sasakura Y."/>
            <person name="Shoguchi E."/>
            <person name="Ueno K."/>
            <person name="Yamada L."/>
            <person name="Matsumoto J."/>
            <person name="Wasserscheid J."/>
            <person name="Dewar K."/>
            <person name="Wiley G.B."/>
            <person name="Macmil S.L."/>
            <person name="Roe B.A."/>
            <person name="Zeller R.W."/>
            <person name="Hastings K.E."/>
            <person name="Lemaire P."/>
            <person name="Lindquist E."/>
            <person name="Endo T."/>
            <person name="Hotta K."/>
            <person name="Inaba K."/>
        </authorList>
    </citation>
    <scope>NUCLEOTIDE SEQUENCE [LARGE SCALE GENOMIC DNA]</scope>
    <source>
        <strain evidence="5">wild type</strain>
    </source>
</reference>
<dbReference type="InterPro" id="IPR018378">
    <property type="entry name" value="C-type_lectin_CS"/>
</dbReference>
<evidence type="ECO:0000256" key="2">
    <source>
        <dbReference type="PROSITE-ProRule" id="PRU00076"/>
    </source>
</evidence>
<dbReference type="Ensembl" id="ENSCINT00000034528.1">
    <property type="protein sequence ID" value="ENSCINP00000035807.1"/>
    <property type="gene ID" value="ENSCING00000019949.1"/>
</dbReference>
<keyword evidence="1 2" id="KW-1015">Disulfide bond</keyword>
<dbReference type="Pfam" id="PF00059">
    <property type="entry name" value="Lectin_C"/>
    <property type="match status" value="1"/>
</dbReference>
<keyword evidence="6" id="KW-1185">Reference proteome</keyword>
<dbReference type="InterPro" id="IPR000742">
    <property type="entry name" value="EGF"/>
</dbReference>
<dbReference type="PROSITE" id="PS50041">
    <property type="entry name" value="C_TYPE_LECTIN_2"/>
    <property type="match status" value="1"/>
</dbReference>
<dbReference type="SUPFAM" id="SSF57196">
    <property type="entry name" value="EGF/Laminin"/>
    <property type="match status" value="1"/>
</dbReference>
<dbReference type="PROSITE" id="PS00022">
    <property type="entry name" value="EGF_1"/>
    <property type="match status" value="1"/>
</dbReference>
<protein>
    <recommendedName>
        <fullName evidence="7">C-type lectin domain-containing protein</fullName>
    </recommendedName>
</protein>
<dbReference type="Gene3D" id="2.10.25.10">
    <property type="entry name" value="Laminin"/>
    <property type="match status" value="1"/>
</dbReference>
<evidence type="ECO:0000259" key="3">
    <source>
        <dbReference type="PROSITE" id="PS50026"/>
    </source>
</evidence>
<dbReference type="InterPro" id="IPR001304">
    <property type="entry name" value="C-type_lectin-like"/>
</dbReference>
<dbReference type="PROSITE" id="PS50026">
    <property type="entry name" value="EGF_3"/>
    <property type="match status" value="1"/>
</dbReference>